<reference evidence="1" key="1">
    <citation type="submission" date="2020-10" db="EMBL/GenBank/DDBJ databases">
        <authorList>
            <person name="Gilroy R."/>
        </authorList>
    </citation>
    <scope>NUCLEOTIDE SEQUENCE</scope>
    <source>
        <strain evidence="1">ChiSjej5B23-6657</strain>
    </source>
</reference>
<accession>A0A9D1E960</accession>
<name>A0A9D1E960_9FIRM</name>
<dbReference type="GO" id="GO:0003700">
    <property type="term" value="F:DNA-binding transcription factor activity"/>
    <property type="evidence" value="ECO:0007669"/>
    <property type="project" value="InterPro"/>
</dbReference>
<reference evidence="1" key="2">
    <citation type="journal article" date="2021" name="PeerJ">
        <title>Extensive microbial diversity within the chicken gut microbiome revealed by metagenomics and culture.</title>
        <authorList>
            <person name="Gilroy R."/>
            <person name="Ravi A."/>
            <person name="Getino M."/>
            <person name="Pursley I."/>
            <person name="Horton D.L."/>
            <person name="Alikhan N.F."/>
            <person name="Baker D."/>
            <person name="Gharbi K."/>
            <person name="Hall N."/>
            <person name="Watson M."/>
            <person name="Adriaenssens E.M."/>
            <person name="Foster-Nyarko E."/>
            <person name="Jarju S."/>
            <person name="Secka A."/>
            <person name="Antonio M."/>
            <person name="Oren A."/>
            <person name="Chaudhuri R.R."/>
            <person name="La Ragione R."/>
            <person name="Hildebrand F."/>
            <person name="Pallen M.J."/>
        </authorList>
    </citation>
    <scope>NUCLEOTIDE SEQUENCE</scope>
    <source>
        <strain evidence="1">ChiSjej5B23-6657</strain>
    </source>
</reference>
<gene>
    <name evidence="1" type="ORF">IAA55_04585</name>
</gene>
<dbReference type="AlphaFoldDB" id="A0A9D1E960"/>
<protein>
    <submittedName>
        <fullName evidence="1">Transcriptional repressor</fullName>
    </submittedName>
</protein>
<organism evidence="1 2">
    <name type="scientific">Candidatus Pullilachnospira gallistercoris</name>
    <dbReference type="NCBI Taxonomy" id="2840911"/>
    <lineage>
        <taxon>Bacteria</taxon>
        <taxon>Bacillati</taxon>
        <taxon>Bacillota</taxon>
        <taxon>Clostridia</taxon>
        <taxon>Lachnospirales</taxon>
        <taxon>Lachnospiraceae</taxon>
        <taxon>Lachnospiraceae incertae sedis</taxon>
        <taxon>Candidatus Pullilachnospira</taxon>
    </lineage>
</organism>
<dbReference type="InterPro" id="IPR002481">
    <property type="entry name" value="FUR"/>
</dbReference>
<evidence type="ECO:0000313" key="2">
    <source>
        <dbReference type="Proteomes" id="UP000823912"/>
    </source>
</evidence>
<dbReference type="Pfam" id="PF01475">
    <property type="entry name" value="FUR"/>
    <property type="match status" value="1"/>
</dbReference>
<dbReference type="InterPro" id="IPR036388">
    <property type="entry name" value="WH-like_DNA-bd_sf"/>
</dbReference>
<dbReference type="EMBL" id="DVHM01000077">
    <property type="protein sequence ID" value="HIR70538.1"/>
    <property type="molecule type" value="Genomic_DNA"/>
</dbReference>
<dbReference type="Proteomes" id="UP000823912">
    <property type="component" value="Unassembled WGS sequence"/>
</dbReference>
<proteinExistence type="predicted"/>
<evidence type="ECO:0000313" key="1">
    <source>
        <dbReference type="EMBL" id="HIR70538.1"/>
    </source>
</evidence>
<dbReference type="InterPro" id="IPR036390">
    <property type="entry name" value="WH_DNA-bd_sf"/>
</dbReference>
<comment type="caution">
    <text evidence="1">The sequence shown here is derived from an EMBL/GenBank/DDBJ whole genome shotgun (WGS) entry which is preliminary data.</text>
</comment>
<sequence>MEEERREQILQMLRDHGCRITRQRKILLDIILEEECSCCKEIYYKAAKRDKNIGTATVYRMINTLEEIGVISRKNMYRVDSDATELPGCGRAFEDMGAEFSGCCSDECRENCRESISLVQAPKTGESVEYNNACVIELEDGTRLHLPRERYLTVVQAGLAACGYGGNQKIRRIEY</sequence>
<dbReference type="Gene3D" id="1.10.10.10">
    <property type="entry name" value="Winged helix-like DNA-binding domain superfamily/Winged helix DNA-binding domain"/>
    <property type="match status" value="1"/>
</dbReference>
<dbReference type="SUPFAM" id="SSF46785">
    <property type="entry name" value="Winged helix' DNA-binding domain"/>
    <property type="match status" value="1"/>
</dbReference>